<feature type="compositionally biased region" description="Basic and acidic residues" evidence="1">
    <location>
        <begin position="23"/>
        <end position="32"/>
    </location>
</feature>
<keyword evidence="3" id="KW-1185">Reference proteome</keyword>
<reference evidence="2 3" key="1">
    <citation type="journal article" date="2011" name="Int. J. Syst. Evol. Microbiol.">
        <title>Zhongshania antarctica gen. nov., sp. nov. and Zhongshania guokunii sp. nov., gammaproteobacteria respectively isolated from coastal attached (fast) ice and surface seawater of the Antarctic.</title>
        <authorList>
            <person name="Li H.J."/>
            <person name="Zhang X.Y."/>
            <person name="Chen C.X."/>
            <person name="Zhang Y.J."/>
            <person name="Gao Z.M."/>
            <person name="Yu Y."/>
            <person name="Chen X.L."/>
            <person name="Chen B."/>
            <person name="Zhang Y.Z."/>
        </authorList>
    </citation>
    <scope>NUCLEOTIDE SEQUENCE [LARGE SCALE GENOMIC DNA]</scope>
    <source>
        <strain evidence="2 3">ZS6-22T</strain>
    </source>
</reference>
<dbReference type="RefSeq" id="WP_368380535.1">
    <property type="nucleotide sequence ID" value="NZ_JBFRYA010000003.1"/>
</dbReference>
<dbReference type="InterPro" id="IPR058059">
    <property type="entry name" value="PA3496-like"/>
</dbReference>
<dbReference type="EMBL" id="JBFRYA010000003">
    <property type="protein sequence ID" value="MEX1668245.1"/>
    <property type="molecule type" value="Genomic_DNA"/>
</dbReference>
<dbReference type="Proteomes" id="UP001557485">
    <property type="component" value="Unassembled WGS sequence"/>
</dbReference>
<proteinExistence type="predicted"/>
<feature type="region of interest" description="Disordered" evidence="1">
    <location>
        <begin position="1"/>
        <end position="32"/>
    </location>
</feature>
<gene>
    <name evidence="2" type="ORF">AB4876_04930</name>
</gene>
<feature type="compositionally biased region" description="Acidic residues" evidence="1">
    <location>
        <begin position="1"/>
        <end position="19"/>
    </location>
</feature>
<protein>
    <submittedName>
        <fullName evidence="2">PA3496 family putative envelope integrity protein</fullName>
    </submittedName>
</protein>
<accession>A0ABV3U3I8</accession>
<comment type="caution">
    <text evidence="2">The sequence shown here is derived from an EMBL/GenBank/DDBJ whole genome shotgun (WGS) entry which is preliminary data.</text>
</comment>
<evidence type="ECO:0000313" key="2">
    <source>
        <dbReference type="EMBL" id="MEX1668245.1"/>
    </source>
</evidence>
<evidence type="ECO:0000313" key="3">
    <source>
        <dbReference type="Proteomes" id="UP001557485"/>
    </source>
</evidence>
<name>A0ABV3U3I8_9GAMM</name>
<evidence type="ECO:0000256" key="1">
    <source>
        <dbReference type="SAM" id="MobiDB-lite"/>
    </source>
</evidence>
<dbReference type="NCBIfam" id="NF046101">
    <property type="entry name" value="PA3496_fam"/>
    <property type="match status" value="1"/>
</dbReference>
<sequence length="61" mass="7093">MASDLADDDIDDIVDDDSSGADFDERRDMGGRDSSIRRKIEERLERKRLMDELDLLDDFDL</sequence>
<organism evidence="2 3">
    <name type="scientific">Zhongshania guokunii</name>
    <dbReference type="NCBI Taxonomy" id="641783"/>
    <lineage>
        <taxon>Bacteria</taxon>
        <taxon>Pseudomonadati</taxon>
        <taxon>Pseudomonadota</taxon>
        <taxon>Gammaproteobacteria</taxon>
        <taxon>Cellvibrionales</taxon>
        <taxon>Spongiibacteraceae</taxon>
        <taxon>Zhongshania</taxon>
    </lineage>
</organism>